<dbReference type="Gene3D" id="1.10.287.130">
    <property type="match status" value="1"/>
</dbReference>
<dbReference type="GO" id="GO:0000155">
    <property type="term" value="F:phosphorelay sensor kinase activity"/>
    <property type="evidence" value="ECO:0007669"/>
    <property type="project" value="InterPro"/>
</dbReference>
<keyword evidence="12" id="KW-0175">Coiled coil</keyword>
<reference evidence="18" key="1">
    <citation type="journal article" date="2016" name="Genome Announc.">
        <title>Revised genome sequence of the purple photosynthetic bacterium Blastochloris viridis.</title>
        <authorList>
            <person name="Liu L.N."/>
            <person name="Faulkner M."/>
            <person name="Liu X."/>
            <person name="Huang F."/>
            <person name="Darby A.C."/>
            <person name="Hall N."/>
        </authorList>
    </citation>
    <scope>NUCLEOTIDE SEQUENCE [LARGE SCALE GENOMIC DNA]</scope>
    <source>
        <strain evidence="18">ATCC 19567 / DSM 133 / F</strain>
    </source>
</reference>
<evidence type="ECO:0000256" key="10">
    <source>
        <dbReference type="ARBA" id="ARBA00023012"/>
    </source>
</evidence>
<keyword evidence="8 17" id="KW-0418">Kinase</keyword>
<evidence type="ECO:0000256" key="7">
    <source>
        <dbReference type="ARBA" id="ARBA00022741"/>
    </source>
</evidence>
<evidence type="ECO:0000313" key="17">
    <source>
        <dbReference type="EMBL" id="CUU42806.1"/>
    </source>
</evidence>
<accession>A0A0S4Q2R5</accession>
<keyword evidence="13" id="KW-1133">Transmembrane helix</keyword>
<evidence type="ECO:0000256" key="1">
    <source>
        <dbReference type="ARBA" id="ARBA00000085"/>
    </source>
</evidence>
<comment type="subcellular location">
    <subcellularLocation>
        <location evidence="2">Cell membrane</location>
    </subcellularLocation>
</comment>
<keyword evidence="6 17" id="KW-0808">Transferase</keyword>
<dbReference type="InterPro" id="IPR036097">
    <property type="entry name" value="HisK_dim/P_sf"/>
</dbReference>
<dbReference type="SMART" id="SM00388">
    <property type="entry name" value="HisKA"/>
    <property type="match status" value="1"/>
</dbReference>
<dbReference type="CDD" id="cd00082">
    <property type="entry name" value="HisKA"/>
    <property type="match status" value="1"/>
</dbReference>
<evidence type="ECO:0000256" key="4">
    <source>
        <dbReference type="ARBA" id="ARBA00022475"/>
    </source>
</evidence>
<dbReference type="STRING" id="1079.BVIR_2375"/>
<dbReference type="InterPro" id="IPR003594">
    <property type="entry name" value="HATPase_dom"/>
</dbReference>
<comment type="catalytic activity">
    <reaction evidence="1">
        <text>ATP + protein L-histidine = ADP + protein N-phospho-L-histidine.</text>
        <dbReference type="EC" id="2.7.13.3"/>
    </reaction>
</comment>
<evidence type="ECO:0000259" key="14">
    <source>
        <dbReference type="PROSITE" id="PS50109"/>
    </source>
</evidence>
<gene>
    <name evidence="17" type="primary">divJ</name>
    <name evidence="17" type="ORF">BVIRIDIS_18210</name>
</gene>
<evidence type="ECO:0000256" key="9">
    <source>
        <dbReference type="ARBA" id="ARBA00022840"/>
    </source>
</evidence>
<keyword evidence="7" id="KW-0547">Nucleotide-binding</keyword>
<dbReference type="GO" id="GO:0005886">
    <property type="term" value="C:plasma membrane"/>
    <property type="evidence" value="ECO:0007669"/>
    <property type="project" value="UniProtKB-SubCell"/>
</dbReference>
<dbReference type="InterPro" id="IPR036890">
    <property type="entry name" value="HATPase_C_sf"/>
</dbReference>
<evidence type="ECO:0000256" key="11">
    <source>
        <dbReference type="ARBA" id="ARBA00023136"/>
    </source>
</evidence>
<dbReference type="InterPro" id="IPR035965">
    <property type="entry name" value="PAS-like_dom_sf"/>
</dbReference>
<evidence type="ECO:0000256" key="3">
    <source>
        <dbReference type="ARBA" id="ARBA00012438"/>
    </source>
</evidence>
<dbReference type="CDD" id="cd00130">
    <property type="entry name" value="PAS"/>
    <property type="match status" value="1"/>
</dbReference>
<dbReference type="PANTHER" id="PTHR43047">
    <property type="entry name" value="TWO-COMPONENT HISTIDINE PROTEIN KINASE"/>
    <property type="match status" value="1"/>
</dbReference>
<keyword evidence="18" id="KW-1185">Reference proteome</keyword>
<dbReference type="SUPFAM" id="SSF55785">
    <property type="entry name" value="PYP-like sensor domain (PAS domain)"/>
    <property type="match status" value="1"/>
</dbReference>
<dbReference type="EMBL" id="LN907867">
    <property type="protein sequence ID" value="CUU42806.1"/>
    <property type="molecule type" value="Genomic_DNA"/>
</dbReference>
<protein>
    <recommendedName>
        <fullName evidence="3">histidine kinase</fullName>
        <ecNumber evidence="3">2.7.13.3</ecNumber>
    </recommendedName>
</protein>
<evidence type="ECO:0000256" key="8">
    <source>
        <dbReference type="ARBA" id="ARBA00022777"/>
    </source>
</evidence>
<feature type="domain" description="PAC" evidence="16">
    <location>
        <begin position="273"/>
        <end position="331"/>
    </location>
</feature>
<dbReference type="InterPro" id="IPR003661">
    <property type="entry name" value="HisK_dim/P_dom"/>
</dbReference>
<dbReference type="PRINTS" id="PR00344">
    <property type="entry name" value="BCTRLSENSOR"/>
</dbReference>
<dbReference type="PROSITE" id="PS50109">
    <property type="entry name" value="HIS_KIN"/>
    <property type="match status" value="1"/>
</dbReference>
<keyword evidence="13" id="KW-0812">Transmembrane</keyword>
<dbReference type="InterPro" id="IPR013656">
    <property type="entry name" value="PAS_4"/>
</dbReference>
<dbReference type="InterPro" id="IPR005467">
    <property type="entry name" value="His_kinase_dom"/>
</dbReference>
<evidence type="ECO:0000256" key="6">
    <source>
        <dbReference type="ARBA" id="ARBA00022679"/>
    </source>
</evidence>
<evidence type="ECO:0000256" key="2">
    <source>
        <dbReference type="ARBA" id="ARBA00004236"/>
    </source>
</evidence>
<organism evidence="17 18">
    <name type="scientific">Blastochloris viridis</name>
    <name type="common">Rhodopseudomonas viridis</name>
    <dbReference type="NCBI Taxonomy" id="1079"/>
    <lineage>
        <taxon>Bacteria</taxon>
        <taxon>Pseudomonadati</taxon>
        <taxon>Pseudomonadota</taxon>
        <taxon>Alphaproteobacteria</taxon>
        <taxon>Hyphomicrobiales</taxon>
        <taxon>Blastochloridaceae</taxon>
        <taxon>Blastochloris</taxon>
    </lineage>
</organism>
<evidence type="ECO:0000256" key="12">
    <source>
        <dbReference type="SAM" id="Coils"/>
    </source>
</evidence>
<keyword evidence="11 13" id="KW-0472">Membrane</keyword>
<evidence type="ECO:0000259" key="15">
    <source>
        <dbReference type="PROSITE" id="PS50112"/>
    </source>
</evidence>
<dbReference type="NCBIfam" id="TIGR00229">
    <property type="entry name" value="sensory_box"/>
    <property type="match status" value="1"/>
</dbReference>
<feature type="domain" description="Histidine kinase" evidence="14">
    <location>
        <begin position="349"/>
        <end position="569"/>
    </location>
</feature>
<dbReference type="Proteomes" id="UP000065734">
    <property type="component" value="Chromosome I"/>
</dbReference>
<dbReference type="Pfam" id="PF00512">
    <property type="entry name" value="HisKA"/>
    <property type="match status" value="1"/>
</dbReference>
<dbReference type="SMART" id="SM00387">
    <property type="entry name" value="HATPase_c"/>
    <property type="match status" value="1"/>
</dbReference>
<keyword evidence="9" id="KW-0067">ATP-binding</keyword>
<dbReference type="InterPro" id="IPR000014">
    <property type="entry name" value="PAS"/>
</dbReference>
<dbReference type="GO" id="GO:0005524">
    <property type="term" value="F:ATP binding"/>
    <property type="evidence" value="ECO:0007669"/>
    <property type="project" value="UniProtKB-KW"/>
</dbReference>
<feature type="transmembrane region" description="Helical" evidence="13">
    <location>
        <begin position="96"/>
        <end position="118"/>
    </location>
</feature>
<evidence type="ECO:0000256" key="13">
    <source>
        <dbReference type="SAM" id="Phobius"/>
    </source>
</evidence>
<dbReference type="Gene3D" id="3.30.565.10">
    <property type="entry name" value="Histidine kinase-like ATPase, C-terminal domain"/>
    <property type="match status" value="1"/>
</dbReference>
<feature type="transmembrane region" description="Helical" evidence="13">
    <location>
        <begin position="166"/>
        <end position="190"/>
    </location>
</feature>
<dbReference type="InterPro" id="IPR000700">
    <property type="entry name" value="PAS-assoc_C"/>
</dbReference>
<dbReference type="PROSITE" id="PS50113">
    <property type="entry name" value="PAC"/>
    <property type="match status" value="1"/>
</dbReference>
<name>A0A0S4Q2R5_BLAVI</name>
<dbReference type="SUPFAM" id="SSF55874">
    <property type="entry name" value="ATPase domain of HSP90 chaperone/DNA topoisomerase II/histidine kinase"/>
    <property type="match status" value="1"/>
</dbReference>
<feature type="coiled-coil region" evidence="12">
    <location>
        <begin position="319"/>
        <end position="349"/>
    </location>
</feature>
<keyword evidence="10" id="KW-0902">Two-component regulatory system</keyword>
<dbReference type="PROSITE" id="PS50112">
    <property type="entry name" value="PAS"/>
    <property type="match status" value="1"/>
</dbReference>
<feature type="transmembrane region" description="Helical" evidence="13">
    <location>
        <begin position="30"/>
        <end position="51"/>
    </location>
</feature>
<sequence>MLEPIRSYIDGLVHPSARGDAMAAARHRTFIGAHLGAGLTAVAGLPVFLAVHGAPDALAVAVFGCLVIPLALAWLLAATGRFVTAHLLSALNHAGLVLTVGAVTGGPASFAMVWLVVIPVEAALSASRPAMIGAAAIAATAGGGLFAADALGVLPPAGTSGLPHGAMMLLAVLAALLYGTGLMLGSGAVARTGERLRDLNDARYRLLAEHMTDLITRHAPNGAVTFVSPAAEGLVGVAPSELHGNGLFARVHVADRPAYLTALGRATAEGKPASVEFRLRRGASASDIRYIWTEMRCRPLDDEAPAGTRRQVVAVTRDITERKQQQESLEQARSEAERANRAKTRFLATMSHELRTPLNAIIGFAELLANERVMQLDAVKRGDYARLIHESGYHLLGVVNGILDMSRIESGNFDVLAEPFALRPVVEGCCAMMALKAEASGLTLSAEVAADSPEIVADKRALKQILINLISNAVKFTRTGGAVTVLAGVENDELRITVADTGIGIDPADLPRLGAPFFQCGSVYDRPFEGTGLGLSVVKGLVELHGGRLEIASRVGEGTTVTVRLPRNCDAARPPRTADVVTALPRRLVREESEAKEIRKSA</sequence>
<feature type="domain" description="PAS" evidence="15">
    <location>
        <begin position="200"/>
        <end position="270"/>
    </location>
</feature>
<dbReference type="SMART" id="SM00091">
    <property type="entry name" value="PAS"/>
    <property type="match status" value="1"/>
</dbReference>
<evidence type="ECO:0000259" key="16">
    <source>
        <dbReference type="PROSITE" id="PS50113"/>
    </source>
</evidence>
<dbReference type="Gene3D" id="3.30.450.20">
    <property type="entry name" value="PAS domain"/>
    <property type="match status" value="1"/>
</dbReference>
<proteinExistence type="predicted"/>
<evidence type="ECO:0000256" key="5">
    <source>
        <dbReference type="ARBA" id="ARBA00022553"/>
    </source>
</evidence>
<dbReference type="Pfam" id="PF08448">
    <property type="entry name" value="PAS_4"/>
    <property type="match status" value="1"/>
</dbReference>
<dbReference type="AlphaFoldDB" id="A0A0S4Q2R5"/>
<keyword evidence="4" id="KW-1003">Cell membrane</keyword>
<dbReference type="SUPFAM" id="SSF47384">
    <property type="entry name" value="Homodimeric domain of signal transducing histidine kinase"/>
    <property type="match status" value="1"/>
</dbReference>
<evidence type="ECO:0000313" key="18">
    <source>
        <dbReference type="Proteomes" id="UP000065734"/>
    </source>
</evidence>
<dbReference type="InterPro" id="IPR004358">
    <property type="entry name" value="Sig_transdc_His_kin-like_C"/>
</dbReference>
<dbReference type="EC" id="2.7.13.3" evidence="3"/>
<dbReference type="FunFam" id="3.30.565.10:FF:000023">
    <property type="entry name" value="PAS domain-containing sensor histidine kinase"/>
    <property type="match status" value="1"/>
</dbReference>
<keyword evidence="5" id="KW-0597">Phosphoprotein</keyword>
<feature type="transmembrane region" description="Helical" evidence="13">
    <location>
        <begin position="130"/>
        <end position="154"/>
    </location>
</feature>
<dbReference type="Pfam" id="PF02518">
    <property type="entry name" value="HATPase_c"/>
    <property type="match status" value="1"/>
</dbReference>
<dbReference type="CDD" id="cd16922">
    <property type="entry name" value="HATPase_EvgS-ArcB-TorS-like"/>
    <property type="match status" value="1"/>
</dbReference>
<feature type="transmembrane region" description="Helical" evidence="13">
    <location>
        <begin position="58"/>
        <end position="76"/>
    </location>
</feature>